<reference evidence="1" key="2">
    <citation type="journal article" date="2022" name="New Phytol.">
        <title>Evolutionary transition to the ectomycorrhizal habit in the genomes of a hyperdiverse lineage of mushroom-forming fungi.</title>
        <authorList>
            <person name="Looney B."/>
            <person name="Miyauchi S."/>
            <person name="Morin E."/>
            <person name="Drula E."/>
            <person name="Courty P.E."/>
            <person name="Kohler A."/>
            <person name="Kuo A."/>
            <person name="LaButti K."/>
            <person name="Pangilinan J."/>
            <person name="Lipzen A."/>
            <person name="Riley R."/>
            <person name="Andreopoulos W."/>
            <person name="He G."/>
            <person name="Johnson J."/>
            <person name="Nolan M."/>
            <person name="Tritt A."/>
            <person name="Barry K.W."/>
            <person name="Grigoriev I.V."/>
            <person name="Nagy L.G."/>
            <person name="Hibbett D."/>
            <person name="Henrissat B."/>
            <person name="Matheny P.B."/>
            <person name="Labbe J."/>
            <person name="Martin F.M."/>
        </authorList>
    </citation>
    <scope>NUCLEOTIDE SEQUENCE</scope>
    <source>
        <strain evidence="1">EC-137</strain>
    </source>
</reference>
<protein>
    <submittedName>
        <fullName evidence="1">WD40 repeat-like protein</fullName>
    </submittedName>
</protein>
<dbReference type="EMBL" id="MU273492">
    <property type="protein sequence ID" value="KAI0034917.1"/>
    <property type="molecule type" value="Genomic_DNA"/>
</dbReference>
<organism evidence="1 2">
    <name type="scientific">Vararia minispora EC-137</name>
    <dbReference type="NCBI Taxonomy" id="1314806"/>
    <lineage>
        <taxon>Eukaryota</taxon>
        <taxon>Fungi</taxon>
        <taxon>Dikarya</taxon>
        <taxon>Basidiomycota</taxon>
        <taxon>Agaricomycotina</taxon>
        <taxon>Agaricomycetes</taxon>
        <taxon>Russulales</taxon>
        <taxon>Lachnocladiaceae</taxon>
        <taxon>Vararia</taxon>
    </lineage>
</organism>
<keyword evidence="2" id="KW-1185">Reference proteome</keyword>
<evidence type="ECO:0000313" key="1">
    <source>
        <dbReference type="EMBL" id="KAI0034917.1"/>
    </source>
</evidence>
<name>A0ACB8QTC2_9AGAM</name>
<comment type="caution">
    <text evidence="1">The sequence shown here is derived from an EMBL/GenBank/DDBJ whole genome shotgun (WGS) entry which is preliminary data.</text>
</comment>
<reference evidence="1" key="1">
    <citation type="submission" date="2021-02" db="EMBL/GenBank/DDBJ databases">
        <authorList>
            <consortium name="DOE Joint Genome Institute"/>
            <person name="Ahrendt S."/>
            <person name="Looney B.P."/>
            <person name="Miyauchi S."/>
            <person name="Morin E."/>
            <person name="Drula E."/>
            <person name="Courty P.E."/>
            <person name="Chicoki N."/>
            <person name="Fauchery L."/>
            <person name="Kohler A."/>
            <person name="Kuo A."/>
            <person name="Labutti K."/>
            <person name="Pangilinan J."/>
            <person name="Lipzen A."/>
            <person name="Riley R."/>
            <person name="Andreopoulos W."/>
            <person name="He G."/>
            <person name="Johnson J."/>
            <person name="Barry K.W."/>
            <person name="Grigoriev I.V."/>
            <person name="Nagy L."/>
            <person name="Hibbett D."/>
            <person name="Henrissat B."/>
            <person name="Matheny P.B."/>
            <person name="Labbe J."/>
            <person name="Martin F."/>
        </authorList>
    </citation>
    <scope>NUCLEOTIDE SEQUENCE</scope>
    <source>
        <strain evidence="1">EC-137</strain>
    </source>
</reference>
<evidence type="ECO:0000313" key="2">
    <source>
        <dbReference type="Proteomes" id="UP000814128"/>
    </source>
</evidence>
<dbReference type="Proteomes" id="UP000814128">
    <property type="component" value="Unassembled WGS sequence"/>
</dbReference>
<proteinExistence type="predicted"/>
<gene>
    <name evidence="1" type="ORF">K488DRAFT_44417</name>
</gene>
<accession>A0ACB8QTC2</accession>
<sequence>MGESSTLAVHRCRFVDYAPSAITSILVPPLPLPSTKGKQKAGVSRRTGHLVVGRANGDIEIYEWTGPQGEVVGVPQAWVVCKTLAGPNPSKVDSLALALRNPWKLGAGEIPGLEDIRIFSAGCGSELLEWDIEHDEVKRTISSNGGSIWSIAVNPASSKLALGCEDGSIQILSIENNALFHQQRLDRSKSRVLSLAWGPVAPPAKKSTQTASEEDDSDEDDEEWIDSWLVAGCSDSSLRKYDLATGRIIERMSTDKVRGERTLVWTVGVLGDGTIISGDSLGMVKFWDSRTCTQVQSLQAHGADVLCMTIGPDGTSIYTSGVDQKTVQFTRVKTGSPGHSISTSSRRWALTASKRMHSHDVRALAVWPPYTPVPPSYQGHAHADLVPILVSGGLDMSLAVTPAALPQTTTRAKLTNPLSTSVTVTFEDANHRRIAYSSGFNGMSGVHLSRKARLLLCLQETTATLWRIPGEPSVEGDKDAESSYEEVLRMDLNVKTNITCGTISGDGKWLAVADQFEVKLFALHASYGNDIKPRRIRDFTSITQVDPSSPMRGASCLLFSPDSSRLIIGDKFAHVLVVELGKDGALPQLLRRFAHHSISDAVIGERVVKGLPHRHPHPDGGEDINMDDGQSNHEKVPPGAVPATITRMTISPDGQWLATADDRRRTHIFNLDVLQHHSLLPSFRRAIRALAFSPVTPSLLILAFSNNTLELYDVDARQAPPWSRRFCHSLPKSFTHLHDPVLGVALPPPSPDRSGVFALFWGATWLCKVDFTAEIGVGGFTKKRRRQDGMHAKTGKGGDNFKMYMQYRQVLLAEFASERELVVVERPLVDVLAKLPPAYFKPKYGAT</sequence>